<reference evidence="1 2" key="1">
    <citation type="submission" date="2015-08" db="EMBL/GenBank/DDBJ databases">
        <title>Next Generation Sequencing and Analysis of the Genome of Puccinia sorghi L Schw, the Causal Agent of Maize Common Rust.</title>
        <authorList>
            <person name="Rochi L."/>
            <person name="Burguener G."/>
            <person name="Darino M."/>
            <person name="Turjanski A."/>
            <person name="Kreff E."/>
            <person name="Dieguez M.J."/>
            <person name="Sacco F."/>
        </authorList>
    </citation>
    <scope>NUCLEOTIDE SEQUENCE [LARGE SCALE GENOMIC DNA]</scope>
    <source>
        <strain evidence="1 2">RO10H11247</strain>
    </source>
</reference>
<evidence type="ECO:0000313" key="1">
    <source>
        <dbReference type="EMBL" id="KNZ51439.1"/>
    </source>
</evidence>
<comment type="caution">
    <text evidence="1">The sequence shown here is derived from an EMBL/GenBank/DDBJ whole genome shotgun (WGS) entry which is preliminary data.</text>
</comment>
<keyword evidence="2" id="KW-1185">Reference proteome</keyword>
<evidence type="ECO:0000313" key="2">
    <source>
        <dbReference type="Proteomes" id="UP000037035"/>
    </source>
</evidence>
<dbReference type="AlphaFoldDB" id="A0A0L6USG4"/>
<dbReference type="VEuPathDB" id="FungiDB:VP01_3954g2"/>
<dbReference type="OrthoDB" id="2518430at2759"/>
<name>A0A0L6USG4_9BASI</name>
<dbReference type="Proteomes" id="UP000037035">
    <property type="component" value="Unassembled WGS sequence"/>
</dbReference>
<protein>
    <submittedName>
        <fullName evidence="1">Uncharacterized protein</fullName>
    </submittedName>
</protein>
<gene>
    <name evidence="1" type="ORF">VP01_3954g2</name>
</gene>
<dbReference type="EMBL" id="LAVV01009006">
    <property type="protein sequence ID" value="KNZ51439.1"/>
    <property type="molecule type" value="Genomic_DNA"/>
</dbReference>
<proteinExistence type="predicted"/>
<organism evidence="1 2">
    <name type="scientific">Puccinia sorghi</name>
    <dbReference type="NCBI Taxonomy" id="27349"/>
    <lineage>
        <taxon>Eukaryota</taxon>
        <taxon>Fungi</taxon>
        <taxon>Dikarya</taxon>
        <taxon>Basidiomycota</taxon>
        <taxon>Pucciniomycotina</taxon>
        <taxon>Pucciniomycetes</taxon>
        <taxon>Pucciniales</taxon>
        <taxon>Pucciniaceae</taxon>
        <taxon>Puccinia</taxon>
    </lineage>
</organism>
<accession>A0A0L6USG4</accession>
<sequence>MLGGNCDIVWCGNTTSTKKAIPTHQFQYFLFLFDMVVGEVKDDEEALLPSQAISLAAYRLLD</sequence>